<dbReference type="InterPro" id="IPR001086">
    <property type="entry name" value="Preph_deHydtase"/>
</dbReference>
<dbReference type="Pfam" id="PF00800">
    <property type="entry name" value="PDT"/>
    <property type="match status" value="1"/>
</dbReference>
<dbReference type="Gene3D" id="3.40.190.10">
    <property type="entry name" value="Periplasmic binding protein-like II"/>
    <property type="match status" value="2"/>
</dbReference>
<keyword evidence="6" id="KW-0456">Lyase</keyword>
<evidence type="ECO:0000256" key="2">
    <source>
        <dbReference type="ARBA" id="ARBA00013147"/>
    </source>
</evidence>
<dbReference type="GO" id="GO:0005737">
    <property type="term" value="C:cytoplasm"/>
    <property type="evidence" value="ECO:0007669"/>
    <property type="project" value="TreeGrafter"/>
</dbReference>
<evidence type="ECO:0000256" key="7">
    <source>
        <dbReference type="ARBA" id="ARBA00047848"/>
    </source>
</evidence>
<evidence type="ECO:0000256" key="3">
    <source>
        <dbReference type="ARBA" id="ARBA00022605"/>
    </source>
</evidence>
<evidence type="ECO:0000256" key="6">
    <source>
        <dbReference type="ARBA" id="ARBA00023239"/>
    </source>
</evidence>
<organism evidence="12 13">
    <name type="scientific">Sorangium cellulosum</name>
    <name type="common">Polyangium cellulosum</name>
    <dbReference type="NCBI Taxonomy" id="56"/>
    <lineage>
        <taxon>Bacteria</taxon>
        <taxon>Pseudomonadati</taxon>
        <taxon>Myxococcota</taxon>
        <taxon>Polyangia</taxon>
        <taxon>Polyangiales</taxon>
        <taxon>Polyangiaceae</taxon>
        <taxon>Sorangium</taxon>
    </lineage>
</organism>
<gene>
    <name evidence="12" type="primary">pheA</name>
    <name evidence="12" type="ORF">SOCE26_083680</name>
</gene>
<dbReference type="RefSeq" id="WP_104984976.1">
    <property type="nucleotide sequence ID" value="NZ_CP012673.1"/>
</dbReference>
<comment type="pathway">
    <text evidence="1">Amino-acid biosynthesis; L-phenylalanine biosynthesis; phenylpyruvate from prephenate: step 1/1.</text>
</comment>
<comment type="catalytic activity">
    <reaction evidence="7">
        <text>prephenate + H(+) = 3-phenylpyruvate + CO2 + H2O</text>
        <dbReference type="Rhea" id="RHEA:21648"/>
        <dbReference type="ChEBI" id="CHEBI:15377"/>
        <dbReference type="ChEBI" id="CHEBI:15378"/>
        <dbReference type="ChEBI" id="CHEBI:16526"/>
        <dbReference type="ChEBI" id="CHEBI:18005"/>
        <dbReference type="ChEBI" id="CHEBI:29934"/>
        <dbReference type="EC" id="4.2.1.51"/>
    </reaction>
</comment>
<evidence type="ECO:0000313" key="12">
    <source>
        <dbReference type="EMBL" id="AUX46859.1"/>
    </source>
</evidence>
<feature type="site" description="Essential for prephenate dehydratase activity" evidence="8">
    <location>
        <position position="207"/>
    </location>
</feature>
<evidence type="ECO:0000256" key="5">
    <source>
        <dbReference type="ARBA" id="ARBA00023222"/>
    </source>
</evidence>
<evidence type="ECO:0000259" key="10">
    <source>
        <dbReference type="PROSITE" id="PS51171"/>
    </source>
</evidence>
<feature type="compositionally biased region" description="Low complexity" evidence="9">
    <location>
        <begin position="10"/>
        <end position="21"/>
    </location>
</feature>
<evidence type="ECO:0000259" key="11">
    <source>
        <dbReference type="PROSITE" id="PS51671"/>
    </source>
</evidence>
<dbReference type="Gene3D" id="3.30.70.260">
    <property type="match status" value="1"/>
</dbReference>
<keyword evidence="4" id="KW-0057">Aromatic amino acid biosynthesis</keyword>
<evidence type="ECO:0000313" key="13">
    <source>
        <dbReference type="Proteomes" id="UP000238348"/>
    </source>
</evidence>
<accession>A0A2L0F5Z5</accession>
<dbReference type="UniPathway" id="UPA00121">
    <property type="reaction ID" value="UER00345"/>
</dbReference>
<sequence length="309" mass="33164">MATDAEKPGTAEAPAPAPSSGGEAGEARPPRAPVGGVAYFGRPGTFSHEVASRRFGERAVLAPRRTISEVFDAVVSGAATHGVVPIENAVGGPIYDTVDQLIRREGTRAELTVCEELSLHVTLSLLGRKGVLPKRIYSHFVPLKHCGDWLREQYPDAQILEAESTAEAVERAAQDGEALAIGNRGAAAIYNLEILVPKLGVKGENVTRFFIIGKTPERPPSGGRTLLLFGLDHRPGALVAALSALGRHHINLTRIVSRALPDNPEEYLFLVECEGSTEEPAFREALALLEQHATGVRSLGSFRVVQKYE</sequence>
<dbReference type="InterPro" id="IPR045865">
    <property type="entry name" value="ACT-like_dom_sf"/>
</dbReference>
<dbReference type="PIRSF" id="PIRSF001500">
    <property type="entry name" value="Chor_mut_pdt_Ppr"/>
    <property type="match status" value="1"/>
</dbReference>
<dbReference type="OrthoDB" id="9802281at2"/>
<dbReference type="InterPro" id="IPR002912">
    <property type="entry name" value="ACT_dom"/>
</dbReference>
<dbReference type="Proteomes" id="UP000238348">
    <property type="component" value="Chromosome"/>
</dbReference>
<feature type="domain" description="ACT" evidence="11">
    <location>
        <begin position="226"/>
        <end position="304"/>
    </location>
</feature>
<keyword evidence="3" id="KW-0028">Amino-acid biosynthesis</keyword>
<dbReference type="SUPFAM" id="SSF55021">
    <property type="entry name" value="ACT-like"/>
    <property type="match status" value="1"/>
</dbReference>
<dbReference type="PANTHER" id="PTHR21022:SF19">
    <property type="entry name" value="PREPHENATE DEHYDRATASE-RELATED"/>
    <property type="match status" value="1"/>
</dbReference>
<dbReference type="EMBL" id="CP012673">
    <property type="protein sequence ID" value="AUX46859.1"/>
    <property type="molecule type" value="Genomic_DNA"/>
</dbReference>
<dbReference type="AlphaFoldDB" id="A0A2L0F5Z5"/>
<dbReference type="SUPFAM" id="SSF53850">
    <property type="entry name" value="Periplasmic binding protein-like II"/>
    <property type="match status" value="1"/>
</dbReference>
<dbReference type="PROSITE" id="PS51671">
    <property type="entry name" value="ACT"/>
    <property type="match status" value="1"/>
</dbReference>
<evidence type="ECO:0000256" key="1">
    <source>
        <dbReference type="ARBA" id="ARBA00004741"/>
    </source>
</evidence>
<evidence type="ECO:0000256" key="9">
    <source>
        <dbReference type="SAM" id="MobiDB-lite"/>
    </source>
</evidence>
<dbReference type="PROSITE" id="PS51171">
    <property type="entry name" value="PREPHENATE_DEHYDR_3"/>
    <property type="match status" value="1"/>
</dbReference>
<dbReference type="GO" id="GO:0004664">
    <property type="term" value="F:prephenate dehydratase activity"/>
    <property type="evidence" value="ECO:0007669"/>
    <property type="project" value="UniProtKB-EC"/>
</dbReference>
<feature type="domain" description="Prephenate dehydratase" evidence="10">
    <location>
        <begin position="36"/>
        <end position="214"/>
    </location>
</feature>
<dbReference type="Pfam" id="PF01842">
    <property type="entry name" value="ACT"/>
    <property type="match status" value="1"/>
</dbReference>
<protein>
    <recommendedName>
        <fullName evidence="2">prephenate dehydratase</fullName>
        <ecNumber evidence="2">4.2.1.51</ecNumber>
    </recommendedName>
</protein>
<dbReference type="EC" id="4.2.1.51" evidence="2"/>
<evidence type="ECO:0000256" key="8">
    <source>
        <dbReference type="PIRSR" id="PIRSR001500-2"/>
    </source>
</evidence>
<dbReference type="GO" id="GO:0009094">
    <property type="term" value="P:L-phenylalanine biosynthetic process"/>
    <property type="evidence" value="ECO:0007669"/>
    <property type="project" value="UniProtKB-UniPathway"/>
</dbReference>
<feature type="region of interest" description="Disordered" evidence="9">
    <location>
        <begin position="1"/>
        <end position="35"/>
    </location>
</feature>
<reference evidence="12 13" key="1">
    <citation type="submission" date="2015-09" db="EMBL/GenBank/DDBJ databases">
        <title>Sorangium comparison.</title>
        <authorList>
            <person name="Zaburannyi N."/>
            <person name="Bunk B."/>
            <person name="Overmann J."/>
            <person name="Mueller R."/>
        </authorList>
    </citation>
    <scope>NUCLEOTIDE SEQUENCE [LARGE SCALE GENOMIC DNA]</scope>
    <source>
        <strain evidence="12 13">So ce26</strain>
    </source>
</reference>
<dbReference type="PANTHER" id="PTHR21022">
    <property type="entry name" value="PREPHENATE DEHYDRATASE P PROTEIN"/>
    <property type="match status" value="1"/>
</dbReference>
<dbReference type="CDD" id="cd13630">
    <property type="entry name" value="PBP2_PDT_1"/>
    <property type="match status" value="1"/>
</dbReference>
<name>A0A2L0F5Z5_SORCE</name>
<evidence type="ECO:0000256" key="4">
    <source>
        <dbReference type="ARBA" id="ARBA00023141"/>
    </source>
</evidence>
<dbReference type="InterPro" id="IPR008242">
    <property type="entry name" value="Chor_mutase/pphenate_deHydtase"/>
</dbReference>
<proteinExistence type="predicted"/>
<dbReference type="CDD" id="cd04905">
    <property type="entry name" value="ACT_CM-PDT"/>
    <property type="match status" value="1"/>
</dbReference>
<keyword evidence="5" id="KW-0584">Phenylalanine biosynthesis</keyword>